<name>I4C736_DESTA</name>
<keyword evidence="5" id="KW-0411">Iron-sulfur</keyword>
<dbReference type="InterPro" id="IPR013785">
    <property type="entry name" value="Aldolase_TIM"/>
</dbReference>
<dbReference type="STRING" id="706587.Desti_2700"/>
<dbReference type="PANTHER" id="PTHR11228">
    <property type="entry name" value="RADICAL SAM DOMAIN PROTEIN"/>
    <property type="match status" value="1"/>
</dbReference>
<dbReference type="InterPro" id="IPR050377">
    <property type="entry name" value="Radical_SAM_PqqE_MftC-like"/>
</dbReference>
<evidence type="ECO:0000256" key="1">
    <source>
        <dbReference type="ARBA" id="ARBA00001966"/>
    </source>
</evidence>
<dbReference type="SUPFAM" id="SSF102114">
    <property type="entry name" value="Radical SAM enzymes"/>
    <property type="match status" value="1"/>
</dbReference>
<reference evidence="8" key="1">
    <citation type="submission" date="2012-06" db="EMBL/GenBank/DDBJ databases">
        <title>Complete sequence of chromosome of Desulfomonile tiedjei DSM 6799.</title>
        <authorList>
            <person name="Lucas S."/>
            <person name="Copeland A."/>
            <person name="Lapidus A."/>
            <person name="Glavina del Rio T."/>
            <person name="Dalin E."/>
            <person name="Tice H."/>
            <person name="Bruce D."/>
            <person name="Goodwin L."/>
            <person name="Pitluck S."/>
            <person name="Peters L."/>
            <person name="Ovchinnikova G."/>
            <person name="Zeytun A."/>
            <person name="Lu M."/>
            <person name="Kyrpides N."/>
            <person name="Mavromatis K."/>
            <person name="Ivanova N."/>
            <person name="Brettin T."/>
            <person name="Detter J.C."/>
            <person name="Han C."/>
            <person name="Larimer F."/>
            <person name="Land M."/>
            <person name="Hauser L."/>
            <person name="Markowitz V."/>
            <person name="Cheng J.-F."/>
            <person name="Hugenholtz P."/>
            <person name="Woyke T."/>
            <person name="Wu D."/>
            <person name="Spring S."/>
            <person name="Schroeder M."/>
            <person name="Brambilla E."/>
            <person name="Klenk H.-P."/>
            <person name="Eisen J.A."/>
        </authorList>
    </citation>
    <scope>NUCLEOTIDE SEQUENCE [LARGE SCALE GENOMIC DNA]</scope>
    <source>
        <strain evidence="8">ATCC 49306 / DSM 6799 / DCB-1</strain>
    </source>
</reference>
<dbReference type="CDD" id="cd01335">
    <property type="entry name" value="Radical_SAM"/>
    <property type="match status" value="1"/>
</dbReference>
<evidence type="ECO:0000259" key="6">
    <source>
        <dbReference type="PROSITE" id="PS51918"/>
    </source>
</evidence>
<evidence type="ECO:0000256" key="2">
    <source>
        <dbReference type="ARBA" id="ARBA00022691"/>
    </source>
</evidence>
<proteinExistence type="predicted"/>
<dbReference type="GO" id="GO:0003824">
    <property type="term" value="F:catalytic activity"/>
    <property type="evidence" value="ECO:0007669"/>
    <property type="project" value="InterPro"/>
</dbReference>
<comment type="cofactor">
    <cofactor evidence="1">
        <name>[4Fe-4S] cluster</name>
        <dbReference type="ChEBI" id="CHEBI:49883"/>
    </cofactor>
</comment>
<keyword evidence="8" id="KW-1185">Reference proteome</keyword>
<keyword evidence="3" id="KW-0479">Metal-binding</keyword>
<dbReference type="Proteomes" id="UP000006055">
    <property type="component" value="Chromosome"/>
</dbReference>
<evidence type="ECO:0000256" key="4">
    <source>
        <dbReference type="ARBA" id="ARBA00023004"/>
    </source>
</evidence>
<dbReference type="PROSITE" id="PS51918">
    <property type="entry name" value="RADICAL_SAM"/>
    <property type="match status" value="1"/>
</dbReference>
<dbReference type="eggNOG" id="COG0535">
    <property type="taxonomic scope" value="Bacteria"/>
</dbReference>
<dbReference type="InterPro" id="IPR007197">
    <property type="entry name" value="rSAM"/>
</dbReference>
<dbReference type="Pfam" id="PF04055">
    <property type="entry name" value="Radical_SAM"/>
    <property type="match status" value="1"/>
</dbReference>
<dbReference type="SFLD" id="SFLDG01067">
    <property type="entry name" value="SPASM/twitch_domain_containing"/>
    <property type="match status" value="1"/>
</dbReference>
<evidence type="ECO:0000313" key="7">
    <source>
        <dbReference type="EMBL" id="AFM25377.1"/>
    </source>
</evidence>
<evidence type="ECO:0000256" key="3">
    <source>
        <dbReference type="ARBA" id="ARBA00022723"/>
    </source>
</evidence>
<protein>
    <submittedName>
        <fullName evidence="7">Putative Fe-S oxidoreductase</fullName>
    </submittedName>
</protein>
<dbReference type="PANTHER" id="PTHR11228:SF22">
    <property type="entry name" value="PEPTIDE BIOSYNTHESIS PROTEIN YYDG-RELATED"/>
    <property type="match status" value="1"/>
</dbReference>
<dbReference type="KEGG" id="dti:Desti_2700"/>
<dbReference type="GO" id="GO:0051536">
    <property type="term" value="F:iron-sulfur cluster binding"/>
    <property type="evidence" value="ECO:0007669"/>
    <property type="project" value="UniProtKB-KW"/>
</dbReference>
<evidence type="ECO:0000313" key="8">
    <source>
        <dbReference type="Proteomes" id="UP000006055"/>
    </source>
</evidence>
<dbReference type="InterPro" id="IPR058240">
    <property type="entry name" value="rSAM_sf"/>
</dbReference>
<sequence length="330" mass="36949">MGYADLMNGNKKNILRQKAASVAKVLQFAGPFLSYRLFGKTVPVLAGYKITHRCNLRCTHCPYWLRSGPEPTFEEVLDTMHRLRSMGARIIIFEGGEPLLWRDGNRGIKDVVWAARELFPCVCLTTNGTLSWQGLPLDRLWVSLDGPPYIHDRVRGKGTYSRVMRNLQQAPKSRPYVSTTISTENADSIPKLVGLLLGVVDGITLQFYYPYDGLPDSLFLPHAERAMLLDQLMMMKRLGYPIMNSFASLEELKRETWSCEAGLLANAEPDGTVLHGCYLKNRGPSECSMCGFAAHNEMTLAFRGNLESIIAGMKVFFGNSYARSFSGETD</sequence>
<dbReference type="GO" id="GO:0046872">
    <property type="term" value="F:metal ion binding"/>
    <property type="evidence" value="ECO:0007669"/>
    <property type="project" value="UniProtKB-KW"/>
</dbReference>
<keyword evidence="4" id="KW-0408">Iron</keyword>
<dbReference type="HOGENOM" id="CLU_938926_0_0_7"/>
<dbReference type="EMBL" id="CP003360">
    <property type="protein sequence ID" value="AFM25377.1"/>
    <property type="molecule type" value="Genomic_DNA"/>
</dbReference>
<keyword evidence="2" id="KW-0949">S-adenosyl-L-methionine</keyword>
<organism evidence="7 8">
    <name type="scientific">Desulfomonile tiedjei (strain ATCC 49306 / DSM 6799 / DCB-1)</name>
    <dbReference type="NCBI Taxonomy" id="706587"/>
    <lineage>
        <taxon>Bacteria</taxon>
        <taxon>Pseudomonadati</taxon>
        <taxon>Thermodesulfobacteriota</taxon>
        <taxon>Desulfomonilia</taxon>
        <taxon>Desulfomonilales</taxon>
        <taxon>Desulfomonilaceae</taxon>
        <taxon>Desulfomonile</taxon>
    </lineage>
</organism>
<accession>I4C736</accession>
<dbReference type="AlphaFoldDB" id="I4C736"/>
<gene>
    <name evidence="7" type="ordered locus">Desti_2700</name>
</gene>
<feature type="domain" description="Radical SAM core" evidence="6">
    <location>
        <begin position="40"/>
        <end position="241"/>
    </location>
</feature>
<dbReference type="Gene3D" id="3.20.20.70">
    <property type="entry name" value="Aldolase class I"/>
    <property type="match status" value="1"/>
</dbReference>
<evidence type="ECO:0000256" key="5">
    <source>
        <dbReference type="ARBA" id="ARBA00023014"/>
    </source>
</evidence>
<dbReference type="SFLD" id="SFLDS00029">
    <property type="entry name" value="Radical_SAM"/>
    <property type="match status" value="1"/>
</dbReference>